<protein>
    <submittedName>
        <fullName evidence="1">Uncharacterized protein</fullName>
    </submittedName>
</protein>
<reference evidence="1" key="1">
    <citation type="submission" date="2019-09" db="EMBL/GenBank/DDBJ databases">
        <authorList>
            <person name="Zhang L."/>
        </authorList>
    </citation>
    <scope>NUCLEOTIDE SEQUENCE</scope>
</reference>
<organism evidence="1">
    <name type="scientific">Nymphaea colorata</name>
    <name type="common">pocket water lily</name>
    <dbReference type="NCBI Taxonomy" id="210225"/>
    <lineage>
        <taxon>Eukaryota</taxon>
        <taxon>Viridiplantae</taxon>
        <taxon>Streptophyta</taxon>
        <taxon>Embryophyta</taxon>
        <taxon>Tracheophyta</taxon>
        <taxon>Spermatophyta</taxon>
        <taxon>Magnoliopsida</taxon>
        <taxon>Nymphaeales</taxon>
        <taxon>Nymphaeaceae</taxon>
        <taxon>Nymphaea</taxon>
    </lineage>
</organism>
<accession>A0A5K1EEX5</accession>
<gene>
    <name evidence="1" type="ORF">NYM_LOCUS21052</name>
</gene>
<proteinExistence type="predicted"/>
<dbReference type="EMBL" id="LR721784">
    <property type="protein sequence ID" value="VVW47203.1"/>
    <property type="molecule type" value="Genomic_DNA"/>
</dbReference>
<evidence type="ECO:0000313" key="1">
    <source>
        <dbReference type="EMBL" id="VVW47203.1"/>
    </source>
</evidence>
<dbReference type="AlphaFoldDB" id="A0A5K1EEX5"/>
<name>A0A5K1EEX5_9MAGN</name>
<sequence>MLHYIWDSSLRRLRWKLRTREVSDQIASVLHRLLI</sequence>